<dbReference type="PANTHER" id="PTHR30193">
    <property type="entry name" value="ABC TRANSPORTER PERMEASE PROTEIN"/>
    <property type="match status" value="1"/>
</dbReference>
<feature type="transmembrane region" description="Helical" evidence="7">
    <location>
        <begin position="327"/>
        <end position="344"/>
    </location>
</feature>
<dbReference type="InterPro" id="IPR035906">
    <property type="entry name" value="MetI-like_sf"/>
</dbReference>
<evidence type="ECO:0000256" key="5">
    <source>
        <dbReference type="ARBA" id="ARBA00022989"/>
    </source>
</evidence>
<dbReference type="SUPFAM" id="SSF161098">
    <property type="entry name" value="MetI-like"/>
    <property type="match status" value="2"/>
</dbReference>
<feature type="transmembrane region" description="Helical" evidence="7">
    <location>
        <begin position="282"/>
        <end position="299"/>
    </location>
</feature>
<dbReference type="GO" id="GO:0055085">
    <property type="term" value="P:transmembrane transport"/>
    <property type="evidence" value="ECO:0007669"/>
    <property type="project" value="InterPro"/>
</dbReference>
<evidence type="ECO:0000313" key="10">
    <source>
        <dbReference type="EMBL" id="MBB6428558.1"/>
    </source>
</evidence>
<evidence type="ECO:0000256" key="2">
    <source>
        <dbReference type="ARBA" id="ARBA00022448"/>
    </source>
</evidence>
<evidence type="ECO:0000256" key="4">
    <source>
        <dbReference type="ARBA" id="ARBA00022692"/>
    </source>
</evidence>
<evidence type="ECO:0000259" key="9">
    <source>
        <dbReference type="PROSITE" id="PS50928"/>
    </source>
</evidence>
<protein>
    <submittedName>
        <fullName evidence="10">ABC-type sugar transport system permease subunit</fullName>
    </submittedName>
</protein>
<proteinExistence type="inferred from homology"/>
<dbReference type="EMBL" id="JACHGY010000001">
    <property type="protein sequence ID" value="MBB6428558.1"/>
    <property type="molecule type" value="Genomic_DNA"/>
</dbReference>
<evidence type="ECO:0000256" key="1">
    <source>
        <dbReference type="ARBA" id="ARBA00004651"/>
    </source>
</evidence>
<feature type="transmembrane region" description="Helical" evidence="7">
    <location>
        <begin position="305"/>
        <end position="322"/>
    </location>
</feature>
<dbReference type="GO" id="GO:0005886">
    <property type="term" value="C:plasma membrane"/>
    <property type="evidence" value="ECO:0007669"/>
    <property type="project" value="UniProtKB-SubCell"/>
</dbReference>
<feature type="transmembrane region" description="Helical" evidence="7">
    <location>
        <begin position="127"/>
        <end position="147"/>
    </location>
</feature>
<feature type="transmembrane region" description="Helical" evidence="7">
    <location>
        <begin position="350"/>
        <end position="367"/>
    </location>
</feature>
<keyword evidence="4 7" id="KW-0812">Transmembrane</keyword>
<feature type="transmembrane region" description="Helical" evidence="7">
    <location>
        <begin position="480"/>
        <end position="501"/>
    </location>
</feature>
<keyword evidence="11" id="KW-1185">Reference proteome</keyword>
<dbReference type="Proteomes" id="UP000541810">
    <property type="component" value="Unassembled WGS sequence"/>
</dbReference>
<feature type="domain" description="ABC transmembrane type-1" evidence="9">
    <location>
        <begin position="92"/>
        <end position="550"/>
    </location>
</feature>
<feature type="transmembrane region" description="Helical" evidence="7">
    <location>
        <begin position="95"/>
        <end position="115"/>
    </location>
</feature>
<reference evidence="10 11" key="1">
    <citation type="submission" date="2020-08" db="EMBL/GenBank/DDBJ databases">
        <title>Genomic Encyclopedia of Type Strains, Phase IV (KMG-IV): sequencing the most valuable type-strain genomes for metagenomic binning, comparative biology and taxonomic classification.</title>
        <authorList>
            <person name="Goeker M."/>
        </authorList>
    </citation>
    <scope>NUCLEOTIDE SEQUENCE [LARGE SCALE GENOMIC DNA]</scope>
    <source>
        <strain evidence="10 11">DSM 103725</strain>
    </source>
</reference>
<evidence type="ECO:0000256" key="6">
    <source>
        <dbReference type="ARBA" id="ARBA00023136"/>
    </source>
</evidence>
<feature type="transmembrane region" description="Helical" evidence="7">
    <location>
        <begin position="529"/>
        <end position="550"/>
    </location>
</feature>
<dbReference type="Gene3D" id="1.10.3720.10">
    <property type="entry name" value="MetI-like"/>
    <property type="match status" value="2"/>
</dbReference>
<dbReference type="InterPro" id="IPR051393">
    <property type="entry name" value="ABC_transporter_permease"/>
</dbReference>
<evidence type="ECO:0000256" key="8">
    <source>
        <dbReference type="SAM" id="MobiDB-lite"/>
    </source>
</evidence>
<feature type="transmembrane region" description="Helical" evidence="7">
    <location>
        <begin position="379"/>
        <end position="401"/>
    </location>
</feature>
<gene>
    <name evidence="10" type="ORF">HNQ40_000364</name>
</gene>
<dbReference type="AlphaFoldDB" id="A0A7X0H3E1"/>
<keyword evidence="3" id="KW-1003">Cell membrane</keyword>
<dbReference type="Pfam" id="PF00528">
    <property type="entry name" value="BPD_transp_1"/>
    <property type="match status" value="1"/>
</dbReference>
<comment type="similarity">
    <text evidence="7">Belongs to the binding-protein-dependent transport system permease family.</text>
</comment>
<dbReference type="RefSeq" id="WP_184675810.1">
    <property type="nucleotide sequence ID" value="NZ_JACHGY010000001.1"/>
</dbReference>
<sequence>MTTLPSQPAPPDSDAPAKPAPRRNKWLNKSKTYVFLYALLLPTLLSMGVFGYYPKVDVLFKSVYRWTPGSILEYVGSKNYLDAFADPIFWQSFKVVAIMLVANLFKMWPGIIVAIALHRLLSDRWRYIYQVCFVIPMVVPMMVWLLVWKSFFDPDFGILNKLLNLTGVMPILGWMDGTNVPQQAEAVTSVTAAGTTVVETVEYETYTGAMPIIAGWLDPILNGFYRVNEIGQPILYETANGLQPQLIFPGIQQIFGGVWAMMLVGGVCLTLMAQRLDHKQRWVGYGLVLLMAGLMPWLAVNALGSMAGAILSLAIFIGLIIGMARTLGAGWVIWPFLLLYGIWACHGEPVWRLPVMMGAAIGFSELVSAKTSRLIGPEILRWVGILLLTVGGLMICFGLIWTEPTNQFTGGRPAWLGNQDLILPALILWGFPWVGTVGVLIYLAGLQQISTDVYEAAQLDGVGPIGKLFKIELPLIMTQVRINLIMMTIGTLTGYEFYFILLGPEGGPGNVGMVPGLYMFKSAFFDMRYGYACALGMVLFVVILLLTIVYQKYVKVDK</sequence>
<feature type="region of interest" description="Disordered" evidence="8">
    <location>
        <begin position="1"/>
        <end position="23"/>
    </location>
</feature>
<comment type="subcellular location">
    <subcellularLocation>
        <location evidence="1 7">Cell membrane</location>
        <topology evidence="1 7">Multi-pass membrane protein</topology>
    </subcellularLocation>
</comment>
<evidence type="ECO:0000313" key="11">
    <source>
        <dbReference type="Proteomes" id="UP000541810"/>
    </source>
</evidence>
<dbReference type="CDD" id="cd06261">
    <property type="entry name" value="TM_PBP2"/>
    <property type="match status" value="1"/>
</dbReference>
<dbReference type="InterPro" id="IPR000515">
    <property type="entry name" value="MetI-like"/>
</dbReference>
<keyword evidence="5 7" id="KW-1133">Transmembrane helix</keyword>
<evidence type="ECO:0000256" key="3">
    <source>
        <dbReference type="ARBA" id="ARBA00022475"/>
    </source>
</evidence>
<feature type="transmembrane region" description="Helical" evidence="7">
    <location>
        <begin position="32"/>
        <end position="53"/>
    </location>
</feature>
<comment type="caution">
    <text evidence="10">The sequence shown here is derived from an EMBL/GenBank/DDBJ whole genome shotgun (WGS) entry which is preliminary data.</text>
</comment>
<feature type="transmembrane region" description="Helical" evidence="7">
    <location>
        <begin position="421"/>
        <end position="444"/>
    </location>
</feature>
<feature type="transmembrane region" description="Helical" evidence="7">
    <location>
        <begin position="254"/>
        <end position="273"/>
    </location>
</feature>
<evidence type="ECO:0000256" key="7">
    <source>
        <dbReference type="RuleBase" id="RU363032"/>
    </source>
</evidence>
<dbReference type="PANTHER" id="PTHR30193:SF37">
    <property type="entry name" value="INNER MEMBRANE ABC TRANSPORTER PERMEASE PROTEIN YCJO"/>
    <property type="match status" value="1"/>
</dbReference>
<organism evidence="10 11">
    <name type="scientific">Algisphaera agarilytica</name>
    <dbReference type="NCBI Taxonomy" id="1385975"/>
    <lineage>
        <taxon>Bacteria</taxon>
        <taxon>Pseudomonadati</taxon>
        <taxon>Planctomycetota</taxon>
        <taxon>Phycisphaerae</taxon>
        <taxon>Phycisphaerales</taxon>
        <taxon>Phycisphaeraceae</taxon>
        <taxon>Algisphaera</taxon>
    </lineage>
</organism>
<dbReference type="PROSITE" id="PS50928">
    <property type="entry name" value="ABC_TM1"/>
    <property type="match status" value="1"/>
</dbReference>
<keyword evidence="6 7" id="KW-0472">Membrane</keyword>
<name>A0A7X0H3E1_9BACT</name>
<accession>A0A7X0H3E1</accession>
<keyword evidence="10" id="KW-0762">Sugar transport</keyword>
<keyword evidence="2 7" id="KW-0813">Transport</keyword>